<dbReference type="Proteomes" id="UP000246104">
    <property type="component" value="Unassembled WGS sequence"/>
</dbReference>
<dbReference type="InterPro" id="IPR050250">
    <property type="entry name" value="Macrolide_Exporter_MacB"/>
</dbReference>
<keyword evidence="2" id="KW-1003">Cell membrane</keyword>
<dbReference type="PROSITE" id="PS50112">
    <property type="entry name" value="PAS"/>
    <property type="match status" value="1"/>
</dbReference>
<dbReference type="InterPro" id="IPR003838">
    <property type="entry name" value="ABC3_permease_C"/>
</dbReference>
<feature type="domain" description="PAS" evidence="7">
    <location>
        <begin position="525"/>
        <end position="543"/>
    </location>
</feature>
<feature type="non-terminal residue" evidence="8">
    <location>
        <position position="1"/>
    </location>
</feature>
<dbReference type="InterPro" id="IPR025857">
    <property type="entry name" value="MacB_PCD"/>
</dbReference>
<dbReference type="Pfam" id="PF12704">
    <property type="entry name" value="MacB_PCD"/>
    <property type="match status" value="1"/>
</dbReference>
<comment type="subcellular location">
    <subcellularLocation>
        <location evidence="1">Cell membrane</location>
        <topology evidence="1">Multi-pass membrane protein</topology>
    </subcellularLocation>
</comment>
<name>A0A317JR50_9BACT</name>
<feature type="transmembrane region" description="Helical" evidence="6">
    <location>
        <begin position="243"/>
        <end position="264"/>
    </location>
</feature>
<dbReference type="PANTHER" id="PTHR30572">
    <property type="entry name" value="MEMBRANE COMPONENT OF TRANSPORTER-RELATED"/>
    <property type="match status" value="1"/>
</dbReference>
<sequence length="757" mass="84747">LIGLYISHELSYDKFHKNASRIVRLTTDYNFGDAPRQVAFTGTKAGPQFKRTFPSVQAFTRTYKRTRIVTYADKLFDEKNFLYADSSFFRIFSFPLLQGDISSALNAPGKIVVTQNIAQKYFGSEKPVGKILKVGDVNFEVTGVTKDFPSNSQIQFDFAASFSSLDQSQEEKWMDANYVTYLLIDNERKIASLQNQVAEYMQNVSKNEFKVKGGQYLTYHLEPLTSVHLHSQLSGFEPNSNVVYIYVLVAIAILILIIACVNYVNLAVAQSSGRTAEISMHKILGAVKRQIFSQFIGESFFITSFAAVLAVCVALLALPFFNALSGKQFSNDVLFSPFVLLMLLLLCAVVSLAAGMYPALLISNVKLVKLLKSGFSFSSGGSVRKSLIIFQFIISIFLVTSTLIISQQLNFLRNKDLGYNKNNVVVLPLDDKTSEHYDAFKSELNSLQGVQHVTATRELVNSQWIDGIKGENAEEITVNAIPCDEDFVKTMELKLIAGTDFTRADVMQMDTSDDDKNLKYSFMLNESATKALGWKPEEAIGRSISKGVPGTVKAVVKDFHFHSLHEPITPLVVFLDSRRANSILVKILPDDVSGTLNRLKKTWNERVTHRPFEYHFLNEDYEALYKTERQTAAVFTTFSVLAIFLACLGLFALTAFAITQRGREIGIRKVLGASVLGLVKMLSGDFLKLVLISIFIATPLAWYFINKWLRDFAYRIPIHWWVFIAAGIIALLIAMMTVSIQSVKAAIVKPVKSLRTE</sequence>
<reference evidence="8 9" key="1">
    <citation type="submission" date="2018-02" db="EMBL/GenBank/DDBJ databases">
        <title>Genomic Reconstructions from Amazon Rainforest and Pasture Soil Reveal Novel Insights into the Physiology of Candidate Phyla in Tropical Sites.</title>
        <authorList>
            <person name="Kroeger M.E."/>
            <person name="Delmont T."/>
            <person name="Eren A.M."/>
            <person name="Guo J."/>
            <person name="Meyer K.M."/>
            <person name="Khan K."/>
            <person name="Rodrigues J.L.M."/>
            <person name="Bohannan B.J.M."/>
            <person name="Tringe S."/>
            <person name="Borges C.D."/>
            <person name="Tiedje J."/>
            <person name="Tsai S.M."/>
            <person name="Nusslein K."/>
        </authorList>
    </citation>
    <scope>NUCLEOTIDE SEQUENCE [LARGE SCALE GENOMIC DNA]</scope>
    <source>
        <strain evidence="8">Amazon FNV 2010 28 9</strain>
    </source>
</reference>
<gene>
    <name evidence="8" type="ORF">C5B42_00175</name>
</gene>
<feature type="transmembrane region" description="Helical" evidence="6">
    <location>
        <begin position="338"/>
        <end position="365"/>
    </location>
</feature>
<evidence type="ECO:0000256" key="6">
    <source>
        <dbReference type="SAM" id="Phobius"/>
    </source>
</evidence>
<dbReference type="EMBL" id="PSRQ01000004">
    <property type="protein sequence ID" value="PWU24281.1"/>
    <property type="molecule type" value="Genomic_DNA"/>
</dbReference>
<dbReference type="GO" id="GO:0022857">
    <property type="term" value="F:transmembrane transporter activity"/>
    <property type="evidence" value="ECO:0007669"/>
    <property type="project" value="TreeGrafter"/>
</dbReference>
<protein>
    <submittedName>
        <fullName evidence="8">ABC transporter permease</fullName>
    </submittedName>
</protein>
<dbReference type="InterPro" id="IPR000014">
    <property type="entry name" value="PAS"/>
</dbReference>
<feature type="transmembrane region" description="Helical" evidence="6">
    <location>
        <begin position="686"/>
        <end position="706"/>
    </location>
</feature>
<dbReference type="Pfam" id="PF02687">
    <property type="entry name" value="FtsX"/>
    <property type="match status" value="2"/>
</dbReference>
<evidence type="ECO:0000313" key="9">
    <source>
        <dbReference type="Proteomes" id="UP000246104"/>
    </source>
</evidence>
<dbReference type="GO" id="GO:0005886">
    <property type="term" value="C:plasma membrane"/>
    <property type="evidence" value="ECO:0007669"/>
    <property type="project" value="UniProtKB-SubCell"/>
</dbReference>
<comment type="caution">
    <text evidence="8">The sequence shown here is derived from an EMBL/GenBank/DDBJ whole genome shotgun (WGS) entry which is preliminary data.</text>
</comment>
<evidence type="ECO:0000259" key="7">
    <source>
        <dbReference type="PROSITE" id="PS50112"/>
    </source>
</evidence>
<proteinExistence type="predicted"/>
<evidence type="ECO:0000256" key="1">
    <source>
        <dbReference type="ARBA" id="ARBA00004651"/>
    </source>
</evidence>
<feature type="transmembrane region" description="Helical" evidence="6">
    <location>
        <begin position="632"/>
        <end position="659"/>
    </location>
</feature>
<dbReference type="PANTHER" id="PTHR30572:SF18">
    <property type="entry name" value="ABC-TYPE MACROLIDE FAMILY EXPORT SYSTEM PERMEASE COMPONENT 2"/>
    <property type="match status" value="1"/>
</dbReference>
<keyword evidence="5 6" id="KW-0472">Membrane</keyword>
<evidence type="ECO:0000313" key="8">
    <source>
        <dbReference type="EMBL" id="PWU24281.1"/>
    </source>
</evidence>
<dbReference type="AlphaFoldDB" id="A0A317JR50"/>
<organism evidence="8 9">
    <name type="scientific">Candidatus Cerribacteria bacterium 'Amazon FNV 2010 28 9'</name>
    <dbReference type="NCBI Taxonomy" id="2081795"/>
    <lineage>
        <taxon>Bacteria</taxon>
        <taxon>Candidatus Cerribacteria</taxon>
    </lineage>
</organism>
<feature type="transmembrane region" description="Helical" evidence="6">
    <location>
        <begin position="299"/>
        <end position="318"/>
    </location>
</feature>
<keyword evidence="4 6" id="KW-1133">Transmembrane helix</keyword>
<evidence type="ECO:0000256" key="2">
    <source>
        <dbReference type="ARBA" id="ARBA00022475"/>
    </source>
</evidence>
<feature type="transmembrane region" description="Helical" evidence="6">
    <location>
        <begin position="718"/>
        <end position="740"/>
    </location>
</feature>
<evidence type="ECO:0000256" key="5">
    <source>
        <dbReference type="ARBA" id="ARBA00023136"/>
    </source>
</evidence>
<accession>A0A317JR50</accession>
<evidence type="ECO:0000256" key="4">
    <source>
        <dbReference type="ARBA" id="ARBA00022989"/>
    </source>
</evidence>
<evidence type="ECO:0000256" key="3">
    <source>
        <dbReference type="ARBA" id="ARBA00022692"/>
    </source>
</evidence>
<feature type="transmembrane region" description="Helical" evidence="6">
    <location>
        <begin position="386"/>
        <end position="405"/>
    </location>
</feature>
<keyword evidence="3 6" id="KW-0812">Transmembrane</keyword>